<dbReference type="EMBL" id="SIHI01000018">
    <property type="protein sequence ID" value="TWT49825.1"/>
    <property type="molecule type" value="Genomic_DNA"/>
</dbReference>
<keyword evidence="2" id="KW-1185">Reference proteome</keyword>
<dbReference type="RefSeq" id="WP_197441332.1">
    <property type="nucleotide sequence ID" value="NZ_SIHI01000018.1"/>
</dbReference>
<gene>
    <name evidence="1" type="ORF">KOR42_38980</name>
</gene>
<organism evidence="1 2">
    <name type="scientific">Thalassoglobus neptunius</name>
    <dbReference type="NCBI Taxonomy" id="1938619"/>
    <lineage>
        <taxon>Bacteria</taxon>
        <taxon>Pseudomonadati</taxon>
        <taxon>Planctomycetota</taxon>
        <taxon>Planctomycetia</taxon>
        <taxon>Planctomycetales</taxon>
        <taxon>Planctomycetaceae</taxon>
        <taxon>Thalassoglobus</taxon>
    </lineage>
</organism>
<dbReference type="Proteomes" id="UP000317243">
    <property type="component" value="Unassembled WGS sequence"/>
</dbReference>
<proteinExistence type="predicted"/>
<evidence type="ECO:0000313" key="2">
    <source>
        <dbReference type="Proteomes" id="UP000317243"/>
    </source>
</evidence>
<protein>
    <submittedName>
        <fullName evidence="1">Uncharacterized protein</fullName>
    </submittedName>
</protein>
<reference evidence="1 2" key="1">
    <citation type="submission" date="2019-02" db="EMBL/GenBank/DDBJ databases">
        <title>Deep-cultivation of Planctomycetes and their phenomic and genomic characterization uncovers novel biology.</title>
        <authorList>
            <person name="Wiegand S."/>
            <person name="Jogler M."/>
            <person name="Boedeker C."/>
            <person name="Pinto D."/>
            <person name="Vollmers J."/>
            <person name="Rivas-Marin E."/>
            <person name="Kohn T."/>
            <person name="Peeters S.H."/>
            <person name="Heuer A."/>
            <person name="Rast P."/>
            <person name="Oberbeckmann S."/>
            <person name="Bunk B."/>
            <person name="Jeske O."/>
            <person name="Meyerdierks A."/>
            <person name="Storesund J.E."/>
            <person name="Kallscheuer N."/>
            <person name="Luecker S."/>
            <person name="Lage O.M."/>
            <person name="Pohl T."/>
            <person name="Merkel B.J."/>
            <person name="Hornburger P."/>
            <person name="Mueller R.-W."/>
            <person name="Bruemmer F."/>
            <person name="Labrenz M."/>
            <person name="Spormann A.M."/>
            <person name="Op Den Camp H."/>
            <person name="Overmann J."/>
            <person name="Amann R."/>
            <person name="Jetten M.S.M."/>
            <person name="Mascher T."/>
            <person name="Medema M.H."/>
            <person name="Devos D.P."/>
            <person name="Kaster A.-K."/>
            <person name="Ovreas L."/>
            <person name="Rohde M."/>
            <person name="Galperin M.Y."/>
            <person name="Jogler C."/>
        </authorList>
    </citation>
    <scope>NUCLEOTIDE SEQUENCE [LARGE SCALE GENOMIC DNA]</scope>
    <source>
        <strain evidence="1 2">KOR42</strain>
    </source>
</reference>
<accession>A0A5C5WIB1</accession>
<evidence type="ECO:0000313" key="1">
    <source>
        <dbReference type="EMBL" id="TWT49825.1"/>
    </source>
</evidence>
<dbReference type="AlphaFoldDB" id="A0A5C5WIB1"/>
<name>A0A5C5WIB1_9PLAN</name>
<comment type="caution">
    <text evidence="1">The sequence shown here is derived from an EMBL/GenBank/DDBJ whole genome shotgun (WGS) entry which is preliminary data.</text>
</comment>
<sequence>MNFVNDILIPEDLQQSAILNVKRFESTVNAIRSSCAQQLWAAFEEETTMRVRSP</sequence>